<dbReference type="EMBL" id="JAACJL010000060">
    <property type="protein sequence ID" value="KAF4609685.1"/>
    <property type="molecule type" value="Genomic_DNA"/>
</dbReference>
<evidence type="ECO:0000313" key="2">
    <source>
        <dbReference type="Proteomes" id="UP000521872"/>
    </source>
</evidence>
<gene>
    <name evidence="1" type="ORF">D9613_012041</name>
</gene>
<name>A0A8H4QF68_9AGAR</name>
<accession>A0A8H4QF68</accession>
<sequence length="74" mass="8061">MDFAANCCLFGGEGTNVEKVVGFVREAGITEKAFMRLTEGDLTSLSENPKQSVLPRRDRFVNAPCVVGFSGHRP</sequence>
<comment type="caution">
    <text evidence="1">The sequence shown here is derived from an EMBL/GenBank/DDBJ whole genome shotgun (WGS) entry which is preliminary data.</text>
</comment>
<dbReference type="AlphaFoldDB" id="A0A8H4QF68"/>
<dbReference type="Proteomes" id="UP000521872">
    <property type="component" value="Unassembled WGS sequence"/>
</dbReference>
<protein>
    <submittedName>
        <fullName evidence="1">Uncharacterized protein</fullName>
    </submittedName>
</protein>
<proteinExistence type="predicted"/>
<organism evidence="1 2">
    <name type="scientific">Agrocybe pediades</name>
    <dbReference type="NCBI Taxonomy" id="84607"/>
    <lineage>
        <taxon>Eukaryota</taxon>
        <taxon>Fungi</taxon>
        <taxon>Dikarya</taxon>
        <taxon>Basidiomycota</taxon>
        <taxon>Agaricomycotina</taxon>
        <taxon>Agaricomycetes</taxon>
        <taxon>Agaricomycetidae</taxon>
        <taxon>Agaricales</taxon>
        <taxon>Agaricineae</taxon>
        <taxon>Strophariaceae</taxon>
        <taxon>Agrocybe</taxon>
    </lineage>
</organism>
<reference evidence="1 2" key="1">
    <citation type="submission" date="2019-12" db="EMBL/GenBank/DDBJ databases">
        <authorList>
            <person name="Floudas D."/>
            <person name="Bentzer J."/>
            <person name="Ahren D."/>
            <person name="Johansson T."/>
            <person name="Persson P."/>
            <person name="Tunlid A."/>
        </authorList>
    </citation>
    <scope>NUCLEOTIDE SEQUENCE [LARGE SCALE GENOMIC DNA]</scope>
    <source>
        <strain evidence="1 2">CBS 102.39</strain>
    </source>
</reference>
<keyword evidence="2" id="KW-1185">Reference proteome</keyword>
<evidence type="ECO:0000313" key="1">
    <source>
        <dbReference type="EMBL" id="KAF4609685.1"/>
    </source>
</evidence>